<dbReference type="AlphaFoldDB" id="A0A2T4BC91"/>
<sequence length="899" mass="101312">MDEYTYNAMDLGGPAIRLFRVHRGSGRNISGDLFQAFLYERGDAVAYEALSYTWGPPDVRENIFIDGRQLSVTVNLYLALQQLRQRDEDRILWIDAICIDQQNLKERGHQVQQMGDIYKQADRVLFWLGAGTDETDIFIKSMQLLHRLCIRYPCKSCKLDDSRWEDLWKDVQLQLKATHGNSNLESRQRQGLEIILDRPWFRRVWILQEVANAKSALLYCGTQSVSVRVLSIAPILMGVDPSPHCQAVLDIMPGIWRGTSWWSQSNSLYTLLKMFGSSEATESRDLLYALRGISSDARNPDILPPDYEKPEEEVTSDAIRFLCCCDLEDYDADDRRSLPTDVRSLADGLDALINTSCLALAKVSKTKNMEMLLRRPDTQIGRHLVNTVLLHDTDGEMTRLLFQCRGSDVDITEEALTEAARNEVAAEKVMAVILQHRKRSTKITNDVLHVAARNSGRGEKVLKLLSPYIKSTNIGYIAEAAALDNDRGHEVIEMLFRVHCAKDAKVQVRRSARISHKQSTEDFRITQELLEISARNEACGADIFEVLFKQRPQDIKLSRQLVQLAIFNKASGFQILKLFLEYQPGSLELMESVARYADEPHAPQGRVAFRMFLEHLATRGPATTREFAIFTRWCTSTSAREYLRLRGRGLAITREVVQALALNHLSRDITLQMLLRHTTPILELKREAALEIIAILGSLAMDWLLQYRPKEYTDRKSIQSEVLDELMTAEERQTWNMFPFAAGRGHQALVELLLERGANIEEKLDRSNVGPTALSLAAAAGHKDIVAILIERGADLEAKDLHGRTPLILAAEKHESIAELLIWSGAKVDAVGDDGRTPLMAASRGGFRAIVLKLLDQGAGFDDKDMNGRTALMNAAIEGHHRVKRRTSFIGKATEGPSA</sequence>
<keyword evidence="4" id="KW-1185">Reference proteome</keyword>
<feature type="repeat" description="ANK" evidence="1">
    <location>
        <begin position="834"/>
        <end position="866"/>
    </location>
</feature>
<dbReference type="SUPFAM" id="SSF48403">
    <property type="entry name" value="Ankyrin repeat"/>
    <property type="match status" value="1"/>
</dbReference>
<evidence type="ECO:0000259" key="2">
    <source>
        <dbReference type="Pfam" id="PF06985"/>
    </source>
</evidence>
<dbReference type="Pfam" id="PF06985">
    <property type="entry name" value="HET"/>
    <property type="match status" value="1"/>
</dbReference>
<dbReference type="InterPro" id="IPR010730">
    <property type="entry name" value="HET"/>
</dbReference>
<dbReference type="Proteomes" id="UP000241546">
    <property type="component" value="Unassembled WGS sequence"/>
</dbReference>
<keyword evidence="1" id="KW-0040">ANK repeat</keyword>
<dbReference type="Pfam" id="PF12796">
    <property type="entry name" value="Ank_2"/>
    <property type="match status" value="1"/>
</dbReference>
<dbReference type="PROSITE" id="PS50297">
    <property type="entry name" value="ANK_REP_REGION"/>
    <property type="match status" value="2"/>
</dbReference>
<dbReference type="Gene3D" id="1.20.5.340">
    <property type="match status" value="1"/>
</dbReference>
<protein>
    <recommendedName>
        <fullName evidence="2">Heterokaryon incompatibility domain-containing protein</fullName>
    </recommendedName>
</protein>
<evidence type="ECO:0000313" key="3">
    <source>
        <dbReference type="EMBL" id="PTB66809.1"/>
    </source>
</evidence>
<dbReference type="InterPro" id="IPR036770">
    <property type="entry name" value="Ankyrin_rpt-contain_sf"/>
</dbReference>
<dbReference type="PANTHER" id="PTHR24148">
    <property type="entry name" value="ANKYRIN REPEAT DOMAIN-CONTAINING PROTEIN 39 HOMOLOG-RELATED"/>
    <property type="match status" value="1"/>
</dbReference>
<dbReference type="Pfam" id="PF23397">
    <property type="entry name" value="DUF7104"/>
    <property type="match status" value="2"/>
</dbReference>
<dbReference type="InterPro" id="IPR052895">
    <property type="entry name" value="HetReg/Transcr_Mod"/>
</dbReference>
<dbReference type="GeneID" id="36602258"/>
<evidence type="ECO:0000256" key="1">
    <source>
        <dbReference type="PROSITE-ProRule" id="PRU00023"/>
    </source>
</evidence>
<dbReference type="InterPro" id="IPR055530">
    <property type="entry name" value="DUF7104"/>
</dbReference>
<dbReference type="EMBL" id="KZ680212">
    <property type="protein sequence ID" value="PTB66809.1"/>
    <property type="molecule type" value="Genomic_DNA"/>
</dbReference>
<dbReference type="OrthoDB" id="4897444at2759"/>
<feature type="repeat" description="ANK" evidence="1">
    <location>
        <begin position="769"/>
        <end position="801"/>
    </location>
</feature>
<feature type="domain" description="Heterokaryon incompatibility" evidence="2">
    <location>
        <begin position="47"/>
        <end position="209"/>
    </location>
</feature>
<dbReference type="Gene3D" id="1.25.40.20">
    <property type="entry name" value="Ankyrin repeat-containing domain"/>
    <property type="match status" value="2"/>
</dbReference>
<dbReference type="Pfam" id="PF00023">
    <property type="entry name" value="Ank"/>
    <property type="match status" value="1"/>
</dbReference>
<dbReference type="InterPro" id="IPR002110">
    <property type="entry name" value="Ankyrin_rpt"/>
</dbReference>
<dbReference type="SMART" id="SM00248">
    <property type="entry name" value="ANK"/>
    <property type="match status" value="5"/>
</dbReference>
<evidence type="ECO:0000313" key="4">
    <source>
        <dbReference type="Proteomes" id="UP000241546"/>
    </source>
</evidence>
<accession>A0A2T4BC91</accession>
<dbReference type="RefSeq" id="XP_024750129.1">
    <property type="nucleotide sequence ID" value="XM_024894140.1"/>
</dbReference>
<proteinExistence type="predicted"/>
<dbReference type="PROSITE" id="PS50088">
    <property type="entry name" value="ANK_REPEAT"/>
    <property type="match status" value="2"/>
</dbReference>
<organism evidence="3 4">
    <name type="scientific">Trichoderma citrinoviride</name>
    <dbReference type="NCBI Taxonomy" id="58853"/>
    <lineage>
        <taxon>Eukaryota</taxon>
        <taxon>Fungi</taxon>
        <taxon>Dikarya</taxon>
        <taxon>Ascomycota</taxon>
        <taxon>Pezizomycotina</taxon>
        <taxon>Sordariomycetes</taxon>
        <taxon>Hypocreomycetidae</taxon>
        <taxon>Hypocreales</taxon>
        <taxon>Hypocreaceae</taxon>
        <taxon>Trichoderma</taxon>
    </lineage>
</organism>
<reference evidence="4" key="1">
    <citation type="submission" date="2016-07" db="EMBL/GenBank/DDBJ databases">
        <title>Multiple horizontal gene transfer events from other fungi enriched the ability of initially mycotrophic Trichoderma (Ascomycota) to feed on dead plant biomass.</title>
        <authorList>
            <consortium name="DOE Joint Genome Institute"/>
            <person name="Atanasova L."/>
            <person name="Chenthamara K."/>
            <person name="Zhang J."/>
            <person name="Grujic M."/>
            <person name="Henrissat B."/>
            <person name="Kuo A."/>
            <person name="Aerts A."/>
            <person name="Salamov A."/>
            <person name="Lipzen A."/>
            <person name="Labutti K."/>
            <person name="Barry K."/>
            <person name="Miao Y."/>
            <person name="Rahimi M.J."/>
            <person name="Shen Q."/>
            <person name="Grigoriev I.V."/>
            <person name="Kubicek C.P."/>
            <person name="Druzhinina I.S."/>
        </authorList>
    </citation>
    <scope>NUCLEOTIDE SEQUENCE [LARGE SCALE GENOMIC DNA]</scope>
    <source>
        <strain evidence="4">TUCIM 6016</strain>
    </source>
</reference>
<name>A0A2T4BC91_9HYPO</name>
<gene>
    <name evidence="3" type="ORF">BBK36DRAFT_1158765</name>
</gene>
<dbReference type="PANTHER" id="PTHR24148:SF78">
    <property type="entry name" value="HETEROKARYON INCOMPATIBILITY DOMAIN-CONTAINING PROTEIN"/>
    <property type="match status" value="1"/>
</dbReference>